<dbReference type="Pfam" id="PF24463">
    <property type="entry name" value="DUF7577"/>
    <property type="match status" value="1"/>
</dbReference>
<evidence type="ECO:0000259" key="3">
    <source>
        <dbReference type="Pfam" id="PF24463"/>
    </source>
</evidence>
<sequence>MVALEQFYTALIAVLLLIALGVTVPVLGRIVRDGLERRRKRQAGELERYTEDEEYDRAARTLRPDDDPAANGRVTCRECGTRNDPAFTYCRRCTTPL</sequence>
<dbReference type="AlphaFoldDB" id="A0A9Q4L5S7"/>
<feature type="transmembrane region" description="Helical" evidence="2">
    <location>
        <begin position="6"/>
        <end position="31"/>
    </location>
</feature>
<evidence type="ECO:0000256" key="2">
    <source>
        <dbReference type="SAM" id="Phobius"/>
    </source>
</evidence>
<dbReference type="EMBL" id="JAMQOT010000002">
    <property type="protein sequence ID" value="MDF9745796.1"/>
    <property type="molecule type" value="Genomic_DNA"/>
</dbReference>
<protein>
    <submittedName>
        <fullName evidence="4">Zinc ribbon domain-containing protein</fullName>
    </submittedName>
</protein>
<keyword evidence="2" id="KW-1133">Transmembrane helix</keyword>
<dbReference type="RefSeq" id="WP_277521274.1">
    <property type="nucleotide sequence ID" value="NZ_JAMQOT010000002.1"/>
</dbReference>
<dbReference type="InterPro" id="IPR055999">
    <property type="entry name" value="DUF7577"/>
</dbReference>
<evidence type="ECO:0000313" key="5">
    <source>
        <dbReference type="Proteomes" id="UP001154061"/>
    </source>
</evidence>
<evidence type="ECO:0000313" key="4">
    <source>
        <dbReference type="EMBL" id="MDF9745796.1"/>
    </source>
</evidence>
<feature type="region of interest" description="Disordered" evidence="1">
    <location>
        <begin position="42"/>
        <end position="73"/>
    </location>
</feature>
<comment type="caution">
    <text evidence="4">The sequence shown here is derived from an EMBL/GenBank/DDBJ whole genome shotgun (WGS) entry which is preliminary data.</text>
</comment>
<keyword evidence="2" id="KW-0472">Membrane</keyword>
<accession>A0A9Q4L5S7</accession>
<name>A0A9Q4L5S7_9EURY</name>
<dbReference type="Proteomes" id="UP001154061">
    <property type="component" value="Unassembled WGS sequence"/>
</dbReference>
<reference evidence="4" key="1">
    <citation type="submission" date="2022-06" db="EMBL/GenBank/DDBJ databases">
        <title>Natrinema sp. a new haloarchaeum isolate from saline soil.</title>
        <authorList>
            <person name="Strakova D."/>
            <person name="Galisteo C."/>
            <person name="Sanchez-Porro C."/>
            <person name="Ventosa A."/>
        </authorList>
    </citation>
    <scope>NUCLEOTIDE SEQUENCE</scope>
    <source>
        <strain evidence="4">S1CR25-10</strain>
    </source>
</reference>
<gene>
    <name evidence="4" type="ORF">NDI89_09365</name>
</gene>
<keyword evidence="2" id="KW-0812">Transmembrane</keyword>
<feature type="domain" description="DUF7577" evidence="3">
    <location>
        <begin position="72"/>
        <end position="97"/>
    </location>
</feature>
<feature type="compositionally biased region" description="Basic and acidic residues" evidence="1">
    <location>
        <begin position="56"/>
        <end position="66"/>
    </location>
</feature>
<keyword evidence="5" id="KW-1185">Reference proteome</keyword>
<organism evidence="4 5">
    <name type="scientific">Natrinema salsiterrestre</name>
    <dbReference type="NCBI Taxonomy" id="2950540"/>
    <lineage>
        <taxon>Archaea</taxon>
        <taxon>Methanobacteriati</taxon>
        <taxon>Methanobacteriota</taxon>
        <taxon>Stenosarchaea group</taxon>
        <taxon>Halobacteria</taxon>
        <taxon>Halobacteriales</taxon>
        <taxon>Natrialbaceae</taxon>
        <taxon>Natrinema</taxon>
    </lineage>
</organism>
<proteinExistence type="predicted"/>
<evidence type="ECO:0000256" key="1">
    <source>
        <dbReference type="SAM" id="MobiDB-lite"/>
    </source>
</evidence>